<dbReference type="Gene3D" id="2.60.40.10">
    <property type="entry name" value="Immunoglobulins"/>
    <property type="match status" value="1"/>
</dbReference>
<dbReference type="InterPro" id="IPR047095">
    <property type="entry name" value="MID1_Bbox1_Zfn"/>
</dbReference>
<evidence type="ECO:0000256" key="14">
    <source>
        <dbReference type="ARBA" id="ARBA00022833"/>
    </source>
</evidence>
<dbReference type="PROSITE" id="PS00518">
    <property type="entry name" value="ZF_RING_1"/>
    <property type="match status" value="1"/>
</dbReference>
<comment type="similarity">
    <text evidence="4">Belongs to the TRIM/RBCC family.</text>
</comment>
<evidence type="ECO:0000256" key="12">
    <source>
        <dbReference type="ARBA" id="ARBA00022771"/>
    </source>
</evidence>
<evidence type="ECO:0000256" key="2">
    <source>
        <dbReference type="ARBA" id="ARBA00002369"/>
    </source>
</evidence>
<dbReference type="GO" id="GO:0070507">
    <property type="term" value="P:regulation of microtubule cytoskeleton organization"/>
    <property type="evidence" value="ECO:0007669"/>
    <property type="project" value="TreeGrafter"/>
</dbReference>
<dbReference type="Gene3D" id="4.10.830.40">
    <property type="match status" value="1"/>
</dbReference>
<dbReference type="SMART" id="SM00184">
    <property type="entry name" value="RING"/>
    <property type="match status" value="1"/>
</dbReference>
<dbReference type="InterPro" id="IPR036116">
    <property type="entry name" value="FN3_sf"/>
</dbReference>
<keyword evidence="9" id="KW-0493">Microtubule</keyword>
<dbReference type="InterPro" id="IPR001870">
    <property type="entry name" value="B30.2/SPRY"/>
</dbReference>
<dbReference type="GO" id="GO:0005737">
    <property type="term" value="C:cytoplasm"/>
    <property type="evidence" value="ECO:0007669"/>
    <property type="project" value="TreeGrafter"/>
</dbReference>
<accession>A0A553RAD0</accession>
<dbReference type="InterPro" id="IPR003879">
    <property type="entry name" value="Butyrophylin_SPRY"/>
</dbReference>
<feature type="region of interest" description="Disordered" evidence="21">
    <location>
        <begin position="548"/>
        <end position="596"/>
    </location>
</feature>
<evidence type="ECO:0000256" key="1">
    <source>
        <dbReference type="ARBA" id="ARBA00000900"/>
    </source>
</evidence>
<dbReference type="SUPFAM" id="SSF57845">
    <property type="entry name" value="B-box zinc-binding domain"/>
    <property type="match status" value="1"/>
</dbReference>
<dbReference type="InterPro" id="IPR013083">
    <property type="entry name" value="Znf_RING/FYVE/PHD"/>
</dbReference>
<dbReference type="InterPro" id="IPR043136">
    <property type="entry name" value="B30.2/SPRY_sf"/>
</dbReference>
<evidence type="ECO:0000256" key="9">
    <source>
        <dbReference type="ARBA" id="ARBA00022701"/>
    </source>
</evidence>
<keyword evidence="11" id="KW-0677">Repeat</keyword>
<evidence type="ECO:0000256" key="19">
    <source>
        <dbReference type="ARBA" id="ARBA00033203"/>
    </source>
</evidence>
<dbReference type="InterPro" id="IPR017903">
    <property type="entry name" value="COS_domain"/>
</dbReference>
<evidence type="ECO:0000256" key="5">
    <source>
        <dbReference type="ARBA" id="ARBA00012483"/>
    </source>
</evidence>
<evidence type="ECO:0000256" key="20">
    <source>
        <dbReference type="PROSITE-ProRule" id="PRU00024"/>
    </source>
</evidence>
<dbReference type="InterPro" id="IPR003649">
    <property type="entry name" value="Bbox_C"/>
</dbReference>
<keyword evidence="12 20" id="KW-0863">Zinc-finger</keyword>
<keyword evidence="27" id="KW-1185">Reference proteome</keyword>
<feature type="domain" description="RING-type" evidence="22">
    <location>
        <begin position="10"/>
        <end position="65"/>
    </location>
</feature>
<dbReference type="PROSITE" id="PS51262">
    <property type="entry name" value="COS"/>
    <property type="match status" value="1"/>
</dbReference>
<dbReference type="GO" id="GO:0005874">
    <property type="term" value="C:microtubule"/>
    <property type="evidence" value="ECO:0007669"/>
    <property type="project" value="UniProtKB-KW"/>
</dbReference>
<dbReference type="SUPFAM" id="SSF49899">
    <property type="entry name" value="Concanavalin A-like lectins/glucanases"/>
    <property type="match status" value="1"/>
</dbReference>
<dbReference type="InterPro" id="IPR050617">
    <property type="entry name" value="E3_ligase_FN3/SPRY"/>
</dbReference>
<evidence type="ECO:0000259" key="25">
    <source>
        <dbReference type="PROSITE" id="PS51262"/>
    </source>
</evidence>
<feature type="compositionally biased region" description="Basic and acidic residues" evidence="21">
    <location>
        <begin position="576"/>
        <end position="596"/>
    </location>
</feature>
<keyword evidence="13" id="KW-0833">Ubl conjugation pathway</keyword>
<keyword evidence="10" id="KW-0479">Metal-binding</keyword>
<dbReference type="PROSITE" id="PS50119">
    <property type="entry name" value="ZF_BBOX"/>
    <property type="match status" value="1"/>
</dbReference>
<feature type="domain" description="B box-type" evidence="23">
    <location>
        <begin position="209"/>
        <end position="246"/>
    </location>
</feature>
<dbReference type="Gene3D" id="2.60.120.920">
    <property type="match status" value="1"/>
</dbReference>
<dbReference type="CDD" id="cd00063">
    <property type="entry name" value="FN3"/>
    <property type="match status" value="1"/>
</dbReference>
<protein>
    <recommendedName>
        <fullName evidence="6">E3 ubiquitin-protein ligase Midline-1</fullName>
        <ecNumber evidence="5">2.3.2.27</ecNumber>
    </recommendedName>
    <alternativeName>
        <fullName evidence="17">RING finger protein Midline-1</fullName>
    </alternativeName>
    <alternativeName>
        <fullName evidence="19">RING-type E3 ubiquitin transferase Midline-1</fullName>
    </alternativeName>
    <alternativeName>
        <fullName evidence="18">Tripartite motif-containing protein 18</fullName>
    </alternativeName>
</protein>
<evidence type="ECO:0000256" key="4">
    <source>
        <dbReference type="ARBA" id="ARBA00008518"/>
    </source>
</evidence>
<evidence type="ECO:0000256" key="13">
    <source>
        <dbReference type="ARBA" id="ARBA00022786"/>
    </source>
</evidence>
<dbReference type="Proteomes" id="UP000316079">
    <property type="component" value="Unassembled WGS sequence"/>
</dbReference>
<dbReference type="PROSITE" id="PS50089">
    <property type="entry name" value="ZF_RING_2"/>
    <property type="match status" value="1"/>
</dbReference>
<dbReference type="GO" id="GO:0061630">
    <property type="term" value="F:ubiquitin protein ligase activity"/>
    <property type="evidence" value="ECO:0007669"/>
    <property type="project" value="UniProtKB-EC"/>
</dbReference>
<dbReference type="Pfam" id="PF00622">
    <property type="entry name" value="SPRY"/>
    <property type="match status" value="1"/>
</dbReference>
<name>A0A553RAD0_9TELE</name>
<evidence type="ECO:0000256" key="11">
    <source>
        <dbReference type="ARBA" id="ARBA00022737"/>
    </source>
</evidence>
<keyword evidence="15" id="KW-0175">Coiled coil</keyword>
<dbReference type="SMART" id="SM00336">
    <property type="entry name" value="BBOX"/>
    <property type="match status" value="2"/>
</dbReference>
<keyword evidence="14" id="KW-0862">Zinc</keyword>
<dbReference type="STRING" id="623744.A0A553RAD0"/>
<comment type="function">
    <text evidence="2">Has E3 ubiquitin ligase activity towards IGBP1, promoting its monoubiquitination, which results in deprotection of the catalytic subunit of protein phosphatase PP2A, and its subsequent degradation by polyubiquitination.</text>
</comment>
<dbReference type="InterPro" id="IPR001841">
    <property type="entry name" value="Znf_RING"/>
</dbReference>
<dbReference type="Pfam" id="PF18568">
    <property type="entry name" value="COS"/>
    <property type="match status" value="1"/>
</dbReference>
<dbReference type="SMART" id="SM00449">
    <property type="entry name" value="SPRY"/>
    <property type="match status" value="1"/>
</dbReference>
<dbReference type="OrthoDB" id="9049620at2759"/>
<feature type="domain" description="B30.2/SPRY" evidence="24">
    <location>
        <begin position="543"/>
        <end position="736"/>
    </location>
</feature>
<dbReference type="PRINTS" id="PR01407">
    <property type="entry name" value="BUTYPHLNCDUF"/>
</dbReference>
<dbReference type="CDD" id="cd19836">
    <property type="entry name" value="Bbox1_MID1_C-I"/>
    <property type="match status" value="1"/>
</dbReference>
<evidence type="ECO:0000256" key="15">
    <source>
        <dbReference type="ARBA" id="ARBA00023054"/>
    </source>
</evidence>
<evidence type="ECO:0000313" key="27">
    <source>
        <dbReference type="Proteomes" id="UP000316079"/>
    </source>
</evidence>
<feature type="compositionally biased region" description="Polar residues" evidence="21">
    <location>
        <begin position="548"/>
        <end position="562"/>
    </location>
</feature>
<evidence type="ECO:0000256" key="10">
    <source>
        <dbReference type="ARBA" id="ARBA00022723"/>
    </source>
</evidence>
<evidence type="ECO:0000259" key="23">
    <source>
        <dbReference type="PROSITE" id="PS50119"/>
    </source>
</evidence>
<dbReference type="Pfam" id="PF22586">
    <property type="entry name" value="ANCHR-like_BBOX"/>
    <property type="match status" value="1"/>
</dbReference>
<dbReference type="InterPro" id="IPR000315">
    <property type="entry name" value="Znf_B-box"/>
</dbReference>
<feature type="compositionally biased region" description="Polar residues" evidence="21">
    <location>
        <begin position="94"/>
        <end position="104"/>
    </location>
</feature>
<evidence type="ECO:0000256" key="18">
    <source>
        <dbReference type="ARBA" id="ARBA00032675"/>
    </source>
</evidence>
<evidence type="ECO:0000256" key="8">
    <source>
        <dbReference type="ARBA" id="ARBA00022679"/>
    </source>
</evidence>
<evidence type="ECO:0000259" key="22">
    <source>
        <dbReference type="PROSITE" id="PS50089"/>
    </source>
</evidence>
<comment type="subcellular location">
    <subcellularLocation>
        <location evidence="3">Cytoplasm</location>
        <location evidence="3">Cytoskeleton</location>
    </subcellularLocation>
</comment>
<dbReference type="SUPFAM" id="SSF57850">
    <property type="entry name" value="RING/U-box"/>
    <property type="match status" value="1"/>
</dbReference>
<feature type="region of interest" description="Disordered" evidence="21">
    <location>
        <begin position="93"/>
        <end position="132"/>
    </location>
</feature>
<comment type="catalytic activity">
    <reaction evidence="1">
        <text>S-ubiquitinyl-[E2 ubiquitin-conjugating enzyme]-L-cysteine + [acceptor protein]-L-lysine = [E2 ubiquitin-conjugating enzyme]-L-cysteine + N(6)-ubiquitinyl-[acceptor protein]-L-lysine.</text>
        <dbReference type="EC" id="2.3.2.27"/>
    </reaction>
</comment>
<dbReference type="PANTHER" id="PTHR24099:SF23">
    <property type="entry name" value="E3 UBIQUITIN-PROTEIN LIGASE MIDLINE-1"/>
    <property type="match status" value="1"/>
</dbReference>
<comment type="caution">
    <text evidence="26">The sequence shown here is derived from an EMBL/GenBank/DDBJ whole genome shotgun (WGS) entry which is preliminary data.</text>
</comment>
<dbReference type="InterPro" id="IPR003961">
    <property type="entry name" value="FN3_dom"/>
</dbReference>
<dbReference type="InterPro" id="IPR040859">
    <property type="entry name" value="Midline-1_COS"/>
</dbReference>
<evidence type="ECO:0000256" key="3">
    <source>
        <dbReference type="ARBA" id="ARBA00004245"/>
    </source>
</evidence>
<dbReference type="InterPro" id="IPR017907">
    <property type="entry name" value="Znf_RING_CS"/>
</dbReference>
<evidence type="ECO:0000256" key="17">
    <source>
        <dbReference type="ARBA" id="ARBA00031380"/>
    </source>
</evidence>
<dbReference type="AlphaFoldDB" id="A0A553RAD0"/>
<dbReference type="SUPFAM" id="SSF49265">
    <property type="entry name" value="Fibronectin type III"/>
    <property type="match status" value="1"/>
</dbReference>
<dbReference type="PROSITE" id="PS50188">
    <property type="entry name" value="B302_SPRY"/>
    <property type="match status" value="1"/>
</dbReference>
<dbReference type="InterPro" id="IPR013783">
    <property type="entry name" value="Ig-like_fold"/>
</dbReference>
<dbReference type="InterPro" id="IPR013320">
    <property type="entry name" value="ConA-like_dom_sf"/>
</dbReference>
<dbReference type="Gene3D" id="3.30.40.10">
    <property type="entry name" value="Zinc/RING finger domain, C3HC4 (zinc finger)"/>
    <property type="match status" value="1"/>
</dbReference>
<dbReference type="SMART" id="SM00502">
    <property type="entry name" value="BBC"/>
    <property type="match status" value="1"/>
</dbReference>
<evidence type="ECO:0000256" key="16">
    <source>
        <dbReference type="ARBA" id="ARBA00023212"/>
    </source>
</evidence>
<gene>
    <name evidence="26" type="ORF">DNTS_018939</name>
</gene>
<proteinExistence type="inferred from homology"/>
<dbReference type="SMART" id="SM00060">
    <property type="entry name" value="FN3"/>
    <property type="match status" value="1"/>
</dbReference>
<evidence type="ECO:0000256" key="21">
    <source>
        <dbReference type="SAM" id="MobiDB-lite"/>
    </source>
</evidence>
<evidence type="ECO:0000256" key="6">
    <source>
        <dbReference type="ARBA" id="ARBA00013586"/>
    </source>
</evidence>
<evidence type="ECO:0000259" key="24">
    <source>
        <dbReference type="PROSITE" id="PS50188"/>
    </source>
</evidence>
<dbReference type="InterPro" id="IPR003877">
    <property type="entry name" value="SPRY_dom"/>
</dbReference>
<sequence length="743" mass="82906">MDTLESELTCPICLELFEDPLLLPCAHSLCFNCARRILVSNPPSSSPPSARSPTSPSSFHCPTCRHAISLDRQGLDGLKRNLTLQNIIERYQKASLSAPGSPTEINPPPGKRQPLLSTGTTEDEEQEEGKAQNSLFLLDDDRTMNPAADSIQCQFCDQEPPQPAVKTCITCQVSYCQECLRATHPNKRPFTGHRLVEPAPDARLGGLNCSEHPEEKLSIYCLTDEQLICTLCKLLGTHRQHQVAPLAERYDKLKQLLDSNLSSLMKRNGELENLMAKLIQTCQHVEHNAAHQENKLTEECENLIDIVQQRRLIIATKIKEGKVVRLRKLAQQIASCKQIVERSSSLIAQADQVLKETDHARFLQMAKSISERVSMATASTQVLIPEINLNDTFDAFALDFSREKKMLEALDYLTAPNAPSIREELCTASHDTITVHWTSEDEFSVLSYELQYTISTGQTTVVRNQTVLLRETPLDSCRRDGQICFRHAVQIAHTLYSINPSVQVKGLCNSLESWMIVPNIKQNHYTVHGLQSGTRYIFIVKAMNQAGSRSSAPGKLKTNSQPFKLDPKSAHKKLKLSHDSLTVERDESSSMKSHAQDRFGGSGNYGVTGNVFIDSGRHYWEVLIGGSTWFAVGVAYKSAPKHGWVGKDSASWVLSRCNTSWAVRHNGKEFPIEPSPHMRRLGVLLDYDSGSLAFYDAAGTQHLYTFDISFSQPICPVFSVWNKCLTVLTGLPIPDHLEISDQD</sequence>
<dbReference type="Pfam" id="PF13445">
    <property type="entry name" value="zf-RING_UBOX"/>
    <property type="match status" value="1"/>
</dbReference>
<keyword evidence="16" id="KW-0206">Cytoskeleton</keyword>
<evidence type="ECO:0000256" key="7">
    <source>
        <dbReference type="ARBA" id="ARBA00022490"/>
    </source>
</evidence>
<feature type="domain" description="COS" evidence="25">
    <location>
        <begin position="354"/>
        <end position="413"/>
    </location>
</feature>
<dbReference type="EMBL" id="SRMA01025101">
    <property type="protein sequence ID" value="TRY99144.1"/>
    <property type="molecule type" value="Genomic_DNA"/>
</dbReference>
<dbReference type="Pfam" id="PF00643">
    <property type="entry name" value="zf-B_box"/>
    <property type="match status" value="1"/>
</dbReference>
<dbReference type="Gene3D" id="3.30.160.60">
    <property type="entry name" value="Classic Zinc Finger"/>
    <property type="match status" value="1"/>
</dbReference>
<evidence type="ECO:0000313" key="26">
    <source>
        <dbReference type="EMBL" id="TRY99144.1"/>
    </source>
</evidence>
<keyword evidence="7" id="KW-0963">Cytoplasm</keyword>
<dbReference type="InterPro" id="IPR027370">
    <property type="entry name" value="Znf-RING_euk"/>
</dbReference>
<organism evidence="26 27">
    <name type="scientific">Danionella cerebrum</name>
    <dbReference type="NCBI Taxonomy" id="2873325"/>
    <lineage>
        <taxon>Eukaryota</taxon>
        <taxon>Metazoa</taxon>
        <taxon>Chordata</taxon>
        <taxon>Craniata</taxon>
        <taxon>Vertebrata</taxon>
        <taxon>Euteleostomi</taxon>
        <taxon>Actinopterygii</taxon>
        <taxon>Neopterygii</taxon>
        <taxon>Teleostei</taxon>
        <taxon>Ostariophysi</taxon>
        <taxon>Cypriniformes</taxon>
        <taxon>Danionidae</taxon>
        <taxon>Danioninae</taxon>
        <taxon>Danionella</taxon>
    </lineage>
</organism>
<dbReference type="GO" id="GO:0008270">
    <property type="term" value="F:zinc ion binding"/>
    <property type="evidence" value="ECO:0007669"/>
    <property type="project" value="UniProtKB-KW"/>
</dbReference>
<reference evidence="26 27" key="1">
    <citation type="journal article" date="2019" name="Sci. Data">
        <title>Hybrid genome assembly and annotation of Danionella translucida.</title>
        <authorList>
            <person name="Kadobianskyi M."/>
            <person name="Schulze L."/>
            <person name="Schuelke M."/>
            <person name="Judkewitz B."/>
        </authorList>
    </citation>
    <scope>NUCLEOTIDE SEQUENCE [LARGE SCALE GENOMIC DNA]</scope>
    <source>
        <strain evidence="26 27">Bolton</strain>
    </source>
</reference>
<keyword evidence="8" id="KW-0808">Transferase</keyword>
<dbReference type="PANTHER" id="PTHR24099">
    <property type="entry name" value="E3 UBIQUITIN-PROTEIN LIGASE TRIM36-RELATED"/>
    <property type="match status" value="1"/>
</dbReference>
<dbReference type="EC" id="2.3.2.27" evidence="5"/>
<dbReference type="CDD" id="cd19758">
    <property type="entry name" value="Bbox2_MID"/>
    <property type="match status" value="1"/>
</dbReference>